<keyword evidence="10 13" id="KW-1015">Disulfide bond</keyword>
<evidence type="ECO:0000256" key="7">
    <source>
        <dbReference type="ARBA" id="ARBA00022837"/>
    </source>
</evidence>
<keyword evidence="7" id="KW-0106">Calcium</keyword>
<evidence type="ECO:0000256" key="2">
    <source>
        <dbReference type="ARBA" id="ARBA00004308"/>
    </source>
</evidence>
<dbReference type="FunFam" id="4.10.400.10:FF:000092">
    <property type="entry name" value="LDL receptor related protein 4"/>
    <property type="match status" value="1"/>
</dbReference>
<dbReference type="SUPFAM" id="SSF57424">
    <property type="entry name" value="LDL receptor-like module"/>
    <property type="match status" value="2"/>
</dbReference>
<evidence type="ECO:0000256" key="13">
    <source>
        <dbReference type="PROSITE-ProRule" id="PRU00124"/>
    </source>
</evidence>
<dbReference type="GO" id="GO:0016324">
    <property type="term" value="C:apical plasma membrane"/>
    <property type="evidence" value="ECO:0007669"/>
    <property type="project" value="TreeGrafter"/>
</dbReference>
<dbReference type="Pfam" id="PF00057">
    <property type="entry name" value="Ldl_recept_a"/>
    <property type="match status" value="2"/>
</dbReference>
<feature type="chain" id="PRO_5041285304" evidence="14">
    <location>
        <begin position="22"/>
        <end position="105"/>
    </location>
</feature>
<feature type="disulfide bond" evidence="13">
    <location>
        <begin position="51"/>
        <end position="66"/>
    </location>
</feature>
<evidence type="ECO:0000256" key="4">
    <source>
        <dbReference type="ARBA" id="ARBA00022692"/>
    </source>
</evidence>
<feature type="disulfide bond" evidence="13">
    <location>
        <begin position="78"/>
        <end position="96"/>
    </location>
</feature>
<comment type="similarity">
    <text evidence="3">Belongs to the LDLR family.</text>
</comment>
<keyword evidence="15" id="KW-1185">Reference proteome</keyword>
<dbReference type="PROSITE" id="PS01209">
    <property type="entry name" value="LDLRA_1"/>
    <property type="match status" value="1"/>
</dbReference>
<dbReference type="InterPro" id="IPR023415">
    <property type="entry name" value="LDLR_class-A_CS"/>
</dbReference>
<feature type="non-terminal residue" evidence="16">
    <location>
        <position position="105"/>
    </location>
</feature>
<dbReference type="InterPro" id="IPR051221">
    <property type="entry name" value="LDLR-related"/>
</dbReference>
<evidence type="ECO:0000256" key="8">
    <source>
        <dbReference type="ARBA" id="ARBA00022989"/>
    </source>
</evidence>
<dbReference type="InterPro" id="IPR002172">
    <property type="entry name" value="LDrepeatLR_classA_rpt"/>
</dbReference>
<organism evidence="15 16">
    <name type="scientific">Stegastes partitus</name>
    <name type="common">bicolor damselfish</name>
    <dbReference type="NCBI Taxonomy" id="144197"/>
    <lineage>
        <taxon>Eukaryota</taxon>
        <taxon>Metazoa</taxon>
        <taxon>Chordata</taxon>
        <taxon>Craniata</taxon>
        <taxon>Vertebrata</taxon>
        <taxon>Euteleostomi</taxon>
        <taxon>Actinopterygii</taxon>
        <taxon>Neopterygii</taxon>
        <taxon>Teleostei</taxon>
        <taxon>Neoteleostei</taxon>
        <taxon>Acanthomorphata</taxon>
        <taxon>Ovalentaria</taxon>
        <taxon>Pomacentridae</taxon>
        <taxon>Stegastes</taxon>
    </lineage>
</organism>
<evidence type="ECO:0000256" key="6">
    <source>
        <dbReference type="ARBA" id="ARBA00022737"/>
    </source>
</evidence>
<dbReference type="GO" id="GO:0012505">
    <property type="term" value="C:endomembrane system"/>
    <property type="evidence" value="ECO:0007669"/>
    <property type="project" value="UniProtKB-SubCell"/>
</dbReference>
<dbReference type="AlphaFoldDB" id="A0A9Y4ND03"/>
<evidence type="ECO:0000256" key="12">
    <source>
        <dbReference type="ARBA" id="ARBA00023180"/>
    </source>
</evidence>
<feature type="signal peptide" evidence="14">
    <location>
        <begin position="1"/>
        <end position="21"/>
    </location>
</feature>
<gene>
    <name evidence="16" type="primary">LOC103368060</name>
</gene>
<evidence type="ECO:0000256" key="10">
    <source>
        <dbReference type="ARBA" id="ARBA00023157"/>
    </source>
</evidence>
<dbReference type="PRINTS" id="PR00261">
    <property type="entry name" value="LDLRECEPTOR"/>
</dbReference>
<comment type="caution">
    <text evidence="13">Lacks conserved residue(s) required for the propagation of feature annotation.</text>
</comment>
<evidence type="ECO:0000313" key="16">
    <source>
        <dbReference type="RefSeq" id="XP_008294525.1"/>
    </source>
</evidence>
<sequence>MQLAAVVLWGALITFSPGVRGSAECSCGKNHFTCAVSAFGECTCIPAQWQCDGDNDCGDHSDEDGCMLPTCSPLDFHCDNGKCIRRSWVCDGDNDCEDDSDEQDC</sequence>
<keyword evidence="4" id="KW-0812">Transmembrane</keyword>
<evidence type="ECO:0000256" key="11">
    <source>
        <dbReference type="ARBA" id="ARBA00023170"/>
    </source>
</evidence>
<keyword evidence="9" id="KW-0472">Membrane</keyword>
<evidence type="ECO:0000313" key="15">
    <source>
        <dbReference type="Proteomes" id="UP000694891"/>
    </source>
</evidence>
<feature type="disulfide bond" evidence="13">
    <location>
        <begin position="71"/>
        <end position="83"/>
    </location>
</feature>
<proteinExistence type="inferred from homology"/>
<keyword evidence="5 14" id="KW-0732">Signal</keyword>
<evidence type="ECO:0000256" key="5">
    <source>
        <dbReference type="ARBA" id="ARBA00022729"/>
    </source>
</evidence>
<dbReference type="GeneID" id="103368060"/>
<dbReference type="PANTHER" id="PTHR22722">
    <property type="entry name" value="LOW-DENSITY LIPOPROTEIN RECEPTOR-RELATED PROTEIN 2-RELATED"/>
    <property type="match status" value="1"/>
</dbReference>
<dbReference type="Gene3D" id="4.10.400.10">
    <property type="entry name" value="Low-density Lipoprotein Receptor"/>
    <property type="match status" value="2"/>
</dbReference>
<evidence type="ECO:0000256" key="9">
    <source>
        <dbReference type="ARBA" id="ARBA00023136"/>
    </source>
</evidence>
<dbReference type="CDD" id="cd00112">
    <property type="entry name" value="LDLa"/>
    <property type="match status" value="2"/>
</dbReference>
<dbReference type="GO" id="GO:0006898">
    <property type="term" value="P:receptor-mediated endocytosis"/>
    <property type="evidence" value="ECO:0007669"/>
    <property type="project" value="TreeGrafter"/>
</dbReference>
<evidence type="ECO:0000256" key="14">
    <source>
        <dbReference type="SAM" id="SignalP"/>
    </source>
</evidence>
<keyword evidence="12" id="KW-0325">Glycoprotein</keyword>
<dbReference type="RefSeq" id="XP_008294525.1">
    <property type="nucleotide sequence ID" value="XM_008296303.1"/>
</dbReference>
<dbReference type="GO" id="GO:0042562">
    <property type="term" value="F:hormone binding"/>
    <property type="evidence" value="ECO:0007669"/>
    <property type="project" value="TreeGrafter"/>
</dbReference>
<dbReference type="PROSITE" id="PS50068">
    <property type="entry name" value="LDLRA_2"/>
    <property type="match status" value="2"/>
</dbReference>
<name>A0A9Y4ND03_9TELE</name>
<reference evidence="16" key="1">
    <citation type="submission" date="2025-08" db="UniProtKB">
        <authorList>
            <consortium name="RefSeq"/>
        </authorList>
    </citation>
    <scope>IDENTIFICATION</scope>
</reference>
<dbReference type="GO" id="GO:0043235">
    <property type="term" value="C:receptor complex"/>
    <property type="evidence" value="ECO:0007669"/>
    <property type="project" value="TreeGrafter"/>
</dbReference>
<keyword evidence="8" id="KW-1133">Transmembrane helix</keyword>
<dbReference type="FunFam" id="4.10.400.10:FF:000001">
    <property type="entry name" value="Low-density lipoprotein receptor-related protein 1"/>
    <property type="match status" value="1"/>
</dbReference>
<dbReference type="Proteomes" id="UP000694891">
    <property type="component" value="Unplaced"/>
</dbReference>
<comment type="subcellular location">
    <subcellularLocation>
        <location evidence="2">Endomembrane system</location>
    </subcellularLocation>
    <subcellularLocation>
        <location evidence="1">Membrane</location>
        <topology evidence="1">Single-pass membrane protein</topology>
    </subcellularLocation>
</comment>
<feature type="disulfide bond" evidence="13">
    <location>
        <begin position="90"/>
        <end position="105"/>
    </location>
</feature>
<dbReference type="PANTHER" id="PTHR22722:SF14">
    <property type="entry name" value="MEGALIN, ISOFORM A"/>
    <property type="match status" value="1"/>
</dbReference>
<dbReference type="SMART" id="SM00192">
    <property type="entry name" value="LDLa"/>
    <property type="match status" value="2"/>
</dbReference>
<evidence type="ECO:0000256" key="1">
    <source>
        <dbReference type="ARBA" id="ARBA00004167"/>
    </source>
</evidence>
<accession>A0A9Y4ND03</accession>
<keyword evidence="11" id="KW-0675">Receptor</keyword>
<keyword evidence="6" id="KW-0677">Repeat</keyword>
<protein>
    <submittedName>
        <fullName evidence="16">Low-density lipoprotein receptor-related protein 4-like</fullName>
    </submittedName>
</protein>
<evidence type="ECO:0000256" key="3">
    <source>
        <dbReference type="ARBA" id="ARBA00009939"/>
    </source>
</evidence>
<dbReference type="InterPro" id="IPR036055">
    <property type="entry name" value="LDL_receptor-like_sf"/>
</dbReference>